<accession>A0A914I3M2</accession>
<organism evidence="3 4">
    <name type="scientific">Globodera rostochiensis</name>
    <name type="common">Golden nematode worm</name>
    <name type="synonym">Heterodera rostochiensis</name>
    <dbReference type="NCBI Taxonomy" id="31243"/>
    <lineage>
        <taxon>Eukaryota</taxon>
        <taxon>Metazoa</taxon>
        <taxon>Ecdysozoa</taxon>
        <taxon>Nematoda</taxon>
        <taxon>Chromadorea</taxon>
        <taxon>Rhabditida</taxon>
        <taxon>Tylenchina</taxon>
        <taxon>Tylenchomorpha</taxon>
        <taxon>Tylenchoidea</taxon>
        <taxon>Heteroderidae</taxon>
        <taxon>Heteroderinae</taxon>
        <taxon>Globodera</taxon>
    </lineage>
</organism>
<dbReference type="AlphaFoldDB" id="A0A914I3M2"/>
<feature type="signal peptide" evidence="2">
    <location>
        <begin position="1"/>
        <end position="19"/>
    </location>
</feature>
<keyword evidence="1" id="KW-0472">Membrane</keyword>
<dbReference type="WBParaSite" id="Gr19_v10_g6298.t2">
    <property type="protein sequence ID" value="Gr19_v10_g6298.t2"/>
    <property type="gene ID" value="Gr19_v10_g6298"/>
</dbReference>
<keyword evidence="1" id="KW-1133">Transmembrane helix</keyword>
<evidence type="ECO:0000256" key="2">
    <source>
        <dbReference type="SAM" id="SignalP"/>
    </source>
</evidence>
<name>A0A914I3M2_GLORO</name>
<sequence>MTYILFLYFCWLQIVPILGKFPDEGQEQSFLLKIYDDELASNDGTGELREFVGELDEQNLVMEEAFPPPVVHHLYEKYYLNKLQSIEEKWEIVSQKDPALASTFTLLRTSLYAVKGGASNGTIIEELKKHIVKATFLLADRMQIPRDQIFPSNSNKKGLKLLKQLAKLWTQMKFNGKRKVKSNESREERERMRQSERQMLKLILAAVDDWKPTALDIAKKDAGDGLPRLRRKKRDIFMVFVVVFAIIIMTVFFTVSQS</sequence>
<evidence type="ECO:0000313" key="3">
    <source>
        <dbReference type="Proteomes" id="UP000887572"/>
    </source>
</evidence>
<reference evidence="4" key="1">
    <citation type="submission" date="2022-11" db="UniProtKB">
        <authorList>
            <consortium name="WormBaseParasite"/>
        </authorList>
    </citation>
    <scope>IDENTIFICATION</scope>
</reference>
<keyword evidence="2" id="KW-0732">Signal</keyword>
<proteinExistence type="predicted"/>
<evidence type="ECO:0000256" key="1">
    <source>
        <dbReference type="SAM" id="Phobius"/>
    </source>
</evidence>
<keyword evidence="1" id="KW-0812">Transmembrane</keyword>
<protein>
    <submittedName>
        <fullName evidence="4">Uncharacterized protein</fullName>
    </submittedName>
</protein>
<keyword evidence="3" id="KW-1185">Reference proteome</keyword>
<evidence type="ECO:0000313" key="4">
    <source>
        <dbReference type="WBParaSite" id="Gr19_v10_g6298.t2"/>
    </source>
</evidence>
<dbReference type="Proteomes" id="UP000887572">
    <property type="component" value="Unplaced"/>
</dbReference>
<feature type="transmembrane region" description="Helical" evidence="1">
    <location>
        <begin position="236"/>
        <end position="255"/>
    </location>
</feature>
<feature type="chain" id="PRO_5036718939" evidence="2">
    <location>
        <begin position="20"/>
        <end position="258"/>
    </location>
</feature>